<name>A0A976IHZ1_BRELC</name>
<comment type="similarity">
    <text evidence="1 4">Belongs to the bacterial ribosomal protein bS18 family.</text>
</comment>
<evidence type="ECO:0000256" key="3">
    <source>
        <dbReference type="ARBA" id="ARBA00023274"/>
    </source>
</evidence>
<dbReference type="GO" id="GO:0005763">
    <property type="term" value="C:mitochondrial small ribosomal subunit"/>
    <property type="evidence" value="ECO:0007669"/>
    <property type="project" value="TreeGrafter"/>
</dbReference>
<dbReference type="GO" id="GO:0070181">
    <property type="term" value="F:small ribosomal subunit rRNA binding"/>
    <property type="evidence" value="ECO:0007669"/>
    <property type="project" value="TreeGrafter"/>
</dbReference>
<dbReference type="AlphaFoldDB" id="A0A976IHZ1"/>
<proteinExistence type="inferred from homology"/>
<feature type="region of interest" description="Disordered" evidence="5">
    <location>
        <begin position="325"/>
        <end position="345"/>
    </location>
</feature>
<dbReference type="Pfam" id="PF01084">
    <property type="entry name" value="Ribosomal_S18"/>
    <property type="match status" value="1"/>
</dbReference>
<dbReference type="Proteomes" id="UP000294530">
    <property type="component" value="Unassembled WGS sequence"/>
</dbReference>
<evidence type="ECO:0000256" key="5">
    <source>
        <dbReference type="SAM" id="MobiDB-lite"/>
    </source>
</evidence>
<keyword evidence="7" id="KW-1185">Reference proteome</keyword>
<dbReference type="GeneID" id="94344785"/>
<reference evidence="6 7" key="1">
    <citation type="journal article" date="2021" name="Genome Biol.">
        <title>AFLAP: assembly-free linkage analysis pipeline using k-mers from genome sequencing data.</title>
        <authorList>
            <person name="Fletcher K."/>
            <person name="Zhang L."/>
            <person name="Gil J."/>
            <person name="Han R."/>
            <person name="Cavanaugh K."/>
            <person name="Michelmore R."/>
        </authorList>
    </citation>
    <scope>NUCLEOTIDE SEQUENCE [LARGE SCALE GENOMIC DNA]</scope>
    <source>
        <strain evidence="6 7">SF5</strain>
    </source>
</reference>
<accession>A0A976IHZ1</accession>
<evidence type="ECO:0008006" key="8">
    <source>
        <dbReference type="Google" id="ProtNLM"/>
    </source>
</evidence>
<comment type="caution">
    <text evidence="6">The sequence shown here is derived from an EMBL/GenBank/DDBJ whole genome shotgun (WGS) entry which is preliminary data.</text>
</comment>
<dbReference type="RefSeq" id="XP_067821663.1">
    <property type="nucleotide sequence ID" value="XM_067959114.1"/>
</dbReference>
<keyword evidence="3 4" id="KW-0687">Ribonucleoprotein</keyword>
<dbReference type="GO" id="GO:0006412">
    <property type="term" value="P:translation"/>
    <property type="evidence" value="ECO:0007669"/>
    <property type="project" value="InterPro"/>
</dbReference>
<dbReference type="KEGG" id="blac:94344785"/>
<keyword evidence="2 4" id="KW-0689">Ribosomal protein</keyword>
<dbReference type="Gene3D" id="4.10.640.10">
    <property type="entry name" value="Ribosomal protein S18"/>
    <property type="match status" value="1"/>
</dbReference>
<evidence type="ECO:0000313" key="7">
    <source>
        <dbReference type="Proteomes" id="UP000294530"/>
    </source>
</evidence>
<dbReference type="PRINTS" id="PR00974">
    <property type="entry name" value="RIBOSOMALS18"/>
</dbReference>
<dbReference type="InterPro" id="IPR036870">
    <property type="entry name" value="Ribosomal_bS18_sf"/>
</dbReference>
<dbReference type="OrthoDB" id="21463at2759"/>
<gene>
    <name evidence="6" type="ORF">CCR75_001009</name>
</gene>
<dbReference type="PANTHER" id="PTHR13479">
    <property type="entry name" value="30S RIBOSOMAL PROTEIN S18"/>
    <property type="match status" value="1"/>
</dbReference>
<evidence type="ECO:0000313" key="6">
    <source>
        <dbReference type="EMBL" id="TDH72164.1"/>
    </source>
</evidence>
<organism evidence="6 7">
    <name type="scientific">Bremia lactucae</name>
    <name type="common">Lettuce downy mildew</name>
    <dbReference type="NCBI Taxonomy" id="4779"/>
    <lineage>
        <taxon>Eukaryota</taxon>
        <taxon>Sar</taxon>
        <taxon>Stramenopiles</taxon>
        <taxon>Oomycota</taxon>
        <taxon>Peronosporomycetes</taxon>
        <taxon>Peronosporales</taxon>
        <taxon>Peronosporaceae</taxon>
        <taxon>Bremia</taxon>
    </lineage>
</organism>
<dbReference type="GO" id="GO:0003735">
    <property type="term" value="F:structural constituent of ribosome"/>
    <property type="evidence" value="ECO:0007669"/>
    <property type="project" value="InterPro"/>
</dbReference>
<dbReference type="SUPFAM" id="SSF46911">
    <property type="entry name" value="Ribosomal protein S18"/>
    <property type="match status" value="1"/>
</dbReference>
<dbReference type="EMBL" id="SHOA02000012">
    <property type="protein sequence ID" value="TDH72164.1"/>
    <property type="molecule type" value="Genomic_DNA"/>
</dbReference>
<evidence type="ECO:0000256" key="2">
    <source>
        <dbReference type="ARBA" id="ARBA00022980"/>
    </source>
</evidence>
<evidence type="ECO:0000256" key="1">
    <source>
        <dbReference type="ARBA" id="ARBA00005589"/>
    </source>
</evidence>
<protein>
    <recommendedName>
        <fullName evidence="8">Ribosomal protein S18</fullName>
    </recommendedName>
</protein>
<dbReference type="NCBIfam" id="TIGR00165">
    <property type="entry name" value="S18"/>
    <property type="match status" value="1"/>
</dbReference>
<dbReference type="PANTHER" id="PTHR13479:SF40">
    <property type="entry name" value="SMALL RIBOSOMAL SUBUNIT PROTEIN BS18M"/>
    <property type="match status" value="1"/>
</dbReference>
<sequence>MGSTRKVCSSFLSTTEANPRVDQREVNVLGRRIGPNVKVAIKQTQTSATLSVSTTVSPLLSGVRSLATKGKDGGKKEFKKKSTFDKVESVDDITELPEEVKYLSRQLDENDFLYTEKIELDDDDDDEEDTDLNPTEWAKNFEREVAQWDQEAHDSDEDGELFDLPSDVEDDRLYVEMPGYDASLSLAESQIGGHEEKNGSDPFRNWEQGMAISPEMLNWMLPPEQRKPFRKETTKPWKYFVAANHPDVVELALDVDLLRLFISPTGRIRPRRFTGLTAKQQRRLAQAIKVSRQLALLPYLSRYPEPTPEQWQAIDKELIAAAELDENSGNFDDDDEDFDEDFEYD</sequence>
<evidence type="ECO:0000256" key="4">
    <source>
        <dbReference type="RuleBase" id="RU003910"/>
    </source>
</evidence>
<dbReference type="InterPro" id="IPR001648">
    <property type="entry name" value="Ribosomal_bS18"/>
</dbReference>
<dbReference type="HAMAP" id="MF_00270">
    <property type="entry name" value="Ribosomal_bS18"/>
    <property type="match status" value="1"/>
</dbReference>